<evidence type="ECO:0000313" key="1">
    <source>
        <dbReference type="EMBL" id="KAB2611671.1"/>
    </source>
</evidence>
<dbReference type="Proteomes" id="UP000327157">
    <property type="component" value="Chromosome 17"/>
</dbReference>
<gene>
    <name evidence="1" type="ORF">D8674_019703</name>
</gene>
<reference evidence="1 2" key="3">
    <citation type="submission" date="2019-11" db="EMBL/GenBank/DDBJ databases">
        <title>A de novo genome assembly of a pear dwarfing rootstock.</title>
        <authorList>
            <person name="Wang F."/>
            <person name="Wang J."/>
            <person name="Li S."/>
            <person name="Zhang Y."/>
            <person name="Fang M."/>
            <person name="Ma L."/>
            <person name="Zhao Y."/>
            <person name="Jiang S."/>
        </authorList>
    </citation>
    <scope>NUCLEOTIDE SEQUENCE [LARGE SCALE GENOMIC DNA]</scope>
    <source>
        <strain evidence="1">S2</strain>
        <tissue evidence="1">Leaf</tissue>
    </source>
</reference>
<dbReference type="EMBL" id="SMOL01000487">
    <property type="protein sequence ID" value="KAB2611671.1"/>
    <property type="molecule type" value="Genomic_DNA"/>
</dbReference>
<reference evidence="1 2" key="1">
    <citation type="submission" date="2019-09" db="EMBL/GenBank/DDBJ databases">
        <authorList>
            <person name="Ou C."/>
        </authorList>
    </citation>
    <scope>NUCLEOTIDE SEQUENCE [LARGE SCALE GENOMIC DNA]</scope>
    <source>
        <strain evidence="1">S2</strain>
        <tissue evidence="1">Leaf</tissue>
    </source>
</reference>
<proteinExistence type="predicted"/>
<accession>A0A5N5GD36</accession>
<dbReference type="AlphaFoldDB" id="A0A5N5GD36"/>
<keyword evidence="2" id="KW-1185">Reference proteome</keyword>
<name>A0A5N5GD36_9ROSA</name>
<reference evidence="2" key="2">
    <citation type="submission" date="2019-10" db="EMBL/GenBank/DDBJ databases">
        <title>A de novo genome assembly of a pear dwarfing rootstock.</title>
        <authorList>
            <person name="Wang F."/>
            <person name="Wang J."/>
            <person name="Li S."/>
            <person name="Zhang Y."/>
            <person name="Fang M."/>
            <person name="Ma L."/>
            <person name="Zhao Y."/>
            <person name="Jiang S."/>
        </authorList>
    </citation>
    <scope>NUCLEOTIDE SEQUENCE [LARGE SCALE GENOMIC DNA]</scope>
</reference>
<sequence>MAGYVLYGMAGNLITELAGKLRMAWETESRTIGGHIRFGTSDGLGPQATASGH</sequence>
<comment type="caution">
    <text evidence="1">The sequence shown here is derived from an EMBL/GenBank/DDBJ whole genome shotgun (WGS) entry which is preliminary data.</text>
</comment>
<organism evidence="1 2">
    <name type="scientific">Pyrus ussuriensis x Pyrus communis</name>
    <dbReference type="NCBI Taxonomy" id="2448454"/>
    <lineage>
        <taxon>Eukaryota</taxon>
        <taxon>Viridiplantae</taxon>
        <taxon>Streptophyta</taxon>
        <taxon>Embryophyta</taxon>
        <taxon>Tracheophyta</taxon>
        <taxon>Spermatophyta</taxon>
        <taxon>Magnoliopsida</taxon>
        <taxon>eudicotyledons</taxon>
        <taxon>Gunneridae</taxon>
        <taxon>Pentapetalae</taxon>
        <taxon>rosids</taxon>
        <taxon>fabids</taxon>
        <taxon>Rosales</taxon>
        <taxon>Rosaceae</taxon>
        <taxon>Amygdaloideae</taxon>
        <taxon>Maleae</taxon>
        <taxon>Pyrus</taxon>
    </lineage>
</organism>
<protein>
    <submittedName>
        <fullName evidence="1">Uncharacterized protein</fullName>
    </submittedName>
</protein>
<evidence type="ECO:0000313" key="2">
    <source>
        <dbReference type="Proteomes" id="UP000327157"/>
    </source>
</evidence>